<dbReference type="Gene3D" id="1.10.287.1080">
    <property type="entry name" value="MazG-like"/>
    <property type="match status" value="1"/>
</dbReference>
<dbReference type="GO" id="GO:0047429">
    <property type="term" value="F:nucleoside triphosphate diphosphatase activity"/>
    <property type="evidence" value="ECO:0007669"/>
    <property type="project" value="InterPro"/>
</dbReference>
<dbReference type="EMBL" id="BLET01000916">
    <property type="protein sequence ID" value="GET94103.1"/>
    <property type="molecule type" value="Genomic_DNA"/>
</dbReference>
<reference evidence="2" key="1">
    <citation type="submission" date="2019-12" db="EMBL/GenBank/DDBJ databases">
        <title>Epidemiological and comparative genomic analysis of Bacillus anthracis isolated from northern Vietnam.</title>
        <authorList>
            <person name="Hoang T.T.H."/>
            <person name="Dang D.A."/>
            <person name="Pham M.H."/>
            <person name="Luong M.H."/>
            <person name="Tran N.D."/>
            <person name="Nguyen T.H."/>
            <person name="Nguyen T.T."/>
            <person name="Inoue S."/>
            <person name="Morikawa S."/>
            <person name="Okutani A."/>
        </authorList>
    </citation>
    <scope>NUCLEOTIDE SEQUENCE</scope>
    <source>
        <strain evidence="2">TuanDB</strain>
    </source>
</reference>
<sequence length="39" mass="4645">MADQMNADIEELIQNKIEKNQRKYPVEKSFGSNKKYNEL</sequence>
<gene>
    <name evidence="2" type="ORF">TuanDB_45370</name>
</gene>
<dbReference type="InterPro" id="IPR025984">
    <property type="entry name" value="DCTPP"/>
</dbReference>
<dbReference type="Pfam" id="PF12643">
    <property type="entry name" value="MazG-like"/>
    <property type="match status" value="1"/>
</dbReference>
<dbReference type="GO" id="GO:0009143">
    <property type="term" value="P:nucleoside triphosphate catabolic process"/>
    <property type="evidence" value="ECO:0007669"/>
    <property type="project" value="InterPro"/>
</dbReference>
<evidence type="ECO:0000256" key="1">
    <source>
        <dbReference type="SAM" id="MobiDB-lite"/>
    </source>
</evidence>
<protein>
    <submittedName>
        <fullName evidence="2">Uncharacterized protein</fullName>
    </submittedName>
</protein>
<feature type="region of interest" description="Disordered" evidence="1">
    <location>
        <begin position="18"/>
        <end position="39"/>
    </location>
</feature>
<organism evidence="2">
    <name type="scientific">Bacillus anthracis</name>
    <name type="common">anthrax bacterium</name>
    <dbReference type="NCBI Taxonomy" id="1392"/>
    <lineage>
        <taxon>Bacteria</taxon>
        <taxon>Bacillati</taxon>
        <taxon>Bacillota</taxon>
        <taxon>Bacilli</taxon>
        <taxon>Bacillales</taxon>
        <taxon>Bacillaceae</taxon>
        <taxon>Bacillus</taxon>
        <taxon>Bacillus cereus group</taxon>
    </lineage>
</organism>
<comment type="caution">
    <text evidence="2">The sequence shown here is derived from an EMBL/GenBank/DDBJ whole genome shotgun (WGS) entry which is preliminary data.</text>
</comment>
<feature type="compositionally biased region" description="Polar residues" evidence="1">
    <location>
        <begin position="30"/>
        <end position="39"/>
    </location>
</feature>
<proteinExistence type="predicted"/>
<dbReference type="SUPFAM" id="SSF101386">
    <property type="entry name" value="all-alpha NTP pyrophosphatases"/>
    <property type="match status" value="1"/>
</dbReference>
<name>A0A640KWR4_BACAN</name>
<dbReference type="AlphaFoldDB" id="A0A640KWR4"/>
<accession>A0A640KWR4</accession>
<evidence type="ECO:0000313" key="2">
    <source>
        <dbReference type="EMBL" id="GET94103.1"/>
    </source>
</evidence>